<evidence type="ECO:0000256" key="4">
    <source>
        <dbReference type="ARBA" id="ARBA00007706"/>
    </source>
</evidence>
<dbReference type="PANTHER" id="PTHR10896:SF51">
    <property type="entry name" value="GALACTOSYLGALACTOSYLXYLOSYLPROTEIN 3-BETA-GLUCURONOSYLTRANSFERASE S"/>
    <property type="match status" value="1"/>
</dbReference>
<evidence type="ECO:0000256" key="13">
    <source>
        <dbReference type="ARBA" id="ARBA00023180"/>
    </source>
</evidence>
<evidence type="ECO:0000313" key="21">
    <source>
        <dbReference type="Proteomes" id="UP000594454"/>
    </source>
</evidence>
<dbReference type="Proteomes" id="UP000594454">
    <property type="component" value="Chromosome 3"/>
</dbReference>
<name>A0A7R8UT36_HERIL</name>
<dbReference type="InterPro" id="IPR029044">
    <property type="entry name" value="Nucleotide-diphossugar_trans"/>
</dbReference>
<dbReference type="InterPro" id="IPR005027">
    <property type="entry name" value="Glyco_trans_43"/>
</dbReference>
<dbReference type="FunFam" id="3.90.550.10:FF:000044">
    <property type="entry name" value="Galactosylgalactosylxylosylprotein 3-beta-glucuronosyltransferase"/>
    <property type="match status" value="1"/>
</dbReference>
<organism evidence="20 21">
    <name type="scientific">Hermetia illucens</name>
    <name type="common">Black soldier fly</name>
    <dbReference type="NCBI Taxonomy" id="343691"/>
    <lineage>
        <taxon>Eukaryota</taxon>
        <taxon>Metazoa</taxon>
        <taxon>Ecdysozoa</taxon>
        <taxon>Arthropoda</taxon>
        <taxon>Hexapoda</taxon>
        <taxon>Insecta</taxon>
        <taxon>Pterygota</taxon>
        <taxon>Neoptera</taxon>
        <taxon>Endopterygota</taxon>
        <taxon>Diptera</taxon>
        <taxon>Brachycera</taxon>
        <taxon>Stratiomyomorpha</taxon>
        <taxon>Stratiomyidae</taxon>
        <taxon>Hermetiinae</taxon>
        <taxon>Hermetia</taxon>
    </lineage>
</organism>
<feature type="active site" description="Proton donor/acceptor" evidence="16">
    <location>
        <position position="277"/>
    </location>
</feature>
<dbReference type="FunCoup" id="A0A7R8UT36">
    <property type="interactions" value="161"/>
</dbReference>
<protein>
    <recommendedName>
        <fullName evidence="5 19">Galactosylgalactosylxylosylprotein 3-beta-glucuronosyltransferase</fullName>
        <ecNumber evidence="5 19">2.4.1.135</ecNumber>
    </recommendedName>
</protein>
<comment type="subcellular location">
    <subcellularLocation>
        <location evidence="2 19">Golgi apparatus membrane</location>
        <topology evidence="2 19">Single-pass type II membrane protein</topology>
    </subcellularLocation>
</comment>
<keyword evidence="9 19" id="KW-0735">Signal-anchor</keyword>
<evidence type="ECO:0000256" key="1">
    <source>
        <dbReference type="ARBA" id="ARBA00001936"/>
    </source>
</evidence>
<evidence type="ECO:0000256" key="14">
    <source>
        <dbReference type="ARBA" id="ARBA00023211"/>
    </source>
</evidence>
<evidence type="ECO:0000313" key="20">
    <source>
        <dbReference type="EMBL" id="CAD7085553.1"/>
    </source>
</evidence>
<feature type="transmembrane region" description="Helical" evidence="19">
    <location>
        <begin position="12"/>
        <end position="30"/>
    </location>
</feature>
<evidence type="ECO:0000256" key="2">
    <source>
        <dbReference type="ARBA" id="ARBA00004323"/>
    </source>
</evidence>
<dbReference type="GO" id="GO:0005975">
    <property type="term" value="P:carbohydrate metabolic process"/>
    <property type="evidence" value="ECO:0007669"/>
    <property type="project" value="TreeGrafter"/>
</dbReference>
<dbReference type="GO" id="GO:0050650">
    <property type="term" value="P:chondroitin sulfate proteoglycan biosynthetic process"/>
    <property type="evidence" value="ECO:0007669"/>
    <property type="project" value="TreeGrafter"/>
</dbReference>
<keyword evidence="21" id="KW-1185">Reference proteome</keyword>
<dbReference type="GO" id="GO:0000139">
    <property type="term" value="C:Golgi membrane"/>
    <property type="evidence" value="ECO:0007669"/>
    <property type="project" value="UniProtKB-SubCell"/>
</dbReference>
<evidence type="ECO:0000256" key="16">
    <source>
        <dbReference type="PIRSR" id="PIRSR605027-1"/>
    </source>
</evidence>
<feature type="binding site" evidence="17">
    <location>
        <position position="194"/>
    </location>
    <ligand>
        <name>Mn(2+)</name>
        <dbReference type="ChEBI" id="CHEBI:29035"/>
    </ligand>
</feature>
<keyword evidence="8 17" id="KW-0479">Metal-binding</keyword>
<comment type="cofactor">
    <cofactor evidence="1 17 19">
        <name>Mn(2+)</name>
        <dbReference type="ChEBI" id="CHEBI:29035"/>
    </cofactor>
</comment>
<dbReference type="EC" id="2.4.1.135" evidence="5 19"/>
<comment type="catalytic activity">
    <reaction evidence="15 19">
        <text>3-O-(beta-D-galactosyl-(1-&gt;3)-beta-D-galactosyl-(1-&gt;4)-beta-D-xylosyl)-L-seryl-[protein] + UDP-alpha-D-glucuronate = 3-O-(beta-D-GlcA-(1-&gt;3)-beta-D-Gal-(1-&gt;3)-beta-D-Gal-(1-&gt;4)-beta-D-Xyl)-L-seryl-[protein] + UDP + H(+)</text>
        <dbReference type="Rhea" id="RHEA:24168"/>
        <dbReference type="Rhea" id="RHEA-COMP:12571"/>
        <dbReference type="Rhea" id="RHEA-COMP:12573"/>
        <dbReference type="ChEBI" id="CHEBI:15378"/>
        <dbReference type="ChEBI" id="CHEBI:58052"/>
        <dbReference type="ChEBI" id="CHEBI:58223"/>
        <dbReference type="ChEBI" id="CHEBI:132090"/>
        <dbReference type="ChEBI" id="CHEBI:132093"/>
        <dbReference type="EC" id="2.4.1.135"/>
    </reaction>
</comment>
<comment type="pathway">
    <text evidence="3 19">Protein modification; protein glycosylation.</text>
</comment>
<keyword evidence="13 18" id="KW-0325">Glycoprotein</keyword>
<dbReference type="Gene3D" id="3.90.550.10">
    <property type="entry name" value="Spore Coat Polysaccharide Biosynthesis Protein SpsA, Chain A"/>
    <property type="match status" value="1"/>
</dbReference>
<keyword evidence="10 19" id="KW-1133">Transmembrane helix</keyword>
<proteinExistence type="inferred from homology"/>
<comment type="similarity">
    <text evidence="4 19">Belongs to the glycosyltransferase 43 family.</text>
</comment>
<dbReference type="Pfam" id="PF03360">
    <property type="entry name" value="Glyco_transf_43"/>
    <property type="match status" value="1"/>
</dbReference>
<evidence type="ECO:0000256" key="15">
    <source>
        <dbReference type="ARBA" id="ARBA00047979"/>
    </source>
</evidence>
<dbReference type="PANTHER" id="PTHR10896">
    <property type="entry name" value="GALACTOSYLGALACTOSYLXYLOSYLPROTEIN 3-BETA-GLUCURONOSYLTRANSFERASE BETA-1,3-GLUCURONYLTRANSFERASE"/>
    <property type="match status" value="1"/>
</dbReference>
<sequence length="369" mass="41952">MRNYFLGARNTWTLGLLISLAVLCIFWISTGNSVIGGVSKSNDDGAGASHNVMHMLNEVQRINDTMFVCSESFEDTRAYIQNRPKDDYNDLPIIYFVTPTYPRREQIPELIRLGQTLMHVPQIHWIVADDYDGCNNFLDVNRFGIPYTHIASPMPDAYRSISPSPRGVANRRAALNWLRQNNKKTGILYFGDDDNTFDLRLFNEIRDTKKVSMFPVGLIGLYAVSSPVVKNGKVIGFFDSWPAKRKWPVDMAGFAVNLEYLSQHPNATMPYRAGYEEDAFLRSISLRMNEIETKANNCTEILVWHTQTQKSKAPMVRIDSQYLESEKSNLGALFRELESMGVSHQSDSAGIKAQISKDGKSKPFTFFFR</sequence>
<keyword evidence="7 19" id="KW-0812">Transmembrane</keyword>
<accession>A0A7R8UT36</accession>
<dbReference type="EMBL" id="LR899011">
    <property type="protein sequence ID" value="CAD7085553.1"/>
    <property type="molecule type" value="Genomic_DNA"/>
</dbReference>
<evidence type="ECO:0000256" key="18">
    <source>
        <dbReference type="PIRSR" id="PIRSR605027-6"/>
    </source>
</evidence>
<evidence type="ECO:0000256" key="5">
    <source>
        <dbReference type="ARBA" id="ARBA00012641"/>
    </source>
</evidence>
<dbReference type="InParanoid" id="A0A7R8UT36"/>
<evidence type="ECO:0000256" key="6">
    <source>
        <dbReference type="ARBA" id="ARBA00022679"/>
    </source>
</evidence>
<reference evidence="20 21" key="1">
    <citation type="submission" date="2020-11" db="EMBL/GenBank/DDBJ databases">
        <authorList>
            <person name="Wallbank WR R."/>
            <person name="Pardo Diaz C."/>
            <person name="Kozak K."/>
            <person name="Martin S."/>
            <person name="Jiggins C."/>
            <person name="Moest M."/>
            <person name="Warren A I."/>
            <person name="Generalovic N T."/>
            <person name="Byers J.R.P. K."/>
            <person name="Montejo-Kovacevich G."/>
            <person name="Yen C E."/>
        </authorList>
    </citation>
    <scope>NUCLEOTIDE SEQUENCE [LARGE SCALE GENOMIC DNA]</scope>
</reference>
<dbReference type="AlphaFoldDB" id="A0A7R8UT36"/>
<evidence type="ECO:0000256" key="8">
    <source>
        <dbReference type="ARBA" id="ARBA00022723"/>
    </source>
</evidence>
<gene>
    <name evidence="20" type="ORF">HERILL_LOCUS8387</name>
</gene>
<evidence type="ECO:0000256" key="19">
    <source>
        <dbReference type="RuleBase" id="RU363127"/>
    </source>
</evidence>
<dbReference type="CDD" id="cd00218">
    <property type="entry name" value="GlcAT-I"/>
    <property type="match status" value="1"/>
</dbReference>
<dbReference type="OrthoDB" id="675023at2759"/>
<evidence type="ECO:0000256" key="10">
    <source>
        <dbReference type="ARBA" id="ARBA00022989"/>
    </source>
</evidence>
<keyword evidence="11 19" id="KW-0333">Golgi apparatus</keyword>
<dbReference type="GO" id="GO:0046872">
    <property type="term" value="F:metal ion binding"/>
    <property type="evidence" value="ECO:0007669"/>
    <property type="project" value="UniProtKB-KW"/>
</dbReference>
<evidence type="ECO:0000256" key="12">
    <source>
        <dbReference type="ARBA" id="ARBA00023136"/>
    </source>
</evidence>
<keyword evidence="6 19" id="KW-0808">Transferase</keyword>
<keyword evidence="12 19" id="KW-0472">Membrane</keyword>
<evidence type="ECO:0000256" key="17">
    <source>
        <dbReference type="PIRSR" id="PIRSR605027-3"/>
    </source>
</evidence>
<evidence type="ECO:0000256" key="11">
    <source>
        <dbReference type="ARBA" id="ARBA00023034"/>
    </source>
</evidence>
<dbReference type="GO" id="GO:0015018">
    <property type="term" value="F:galactosylgalactosylxylosylprotein 3-beta-glucuronosyltransferase activity"/>
    <property type="evidence" value="ECO:0007669"/>
    <property type="project" value="UniProtKB-UniRule"/>
</dbReference>
<dbReference type="SUPFAM" id="SSF53448">
    <property type="entry name" value="Nucleotide-diphospho-sugar transferases"/>
    <property type="match status" value="1"/>
</dbReference>
<evidence type="ECO:0000256" key="9">
    <source>
        <dbReference type="ARBA" id="ARBA00022968"/>
    </source>
</evidence>
<keyword evidence="14 17" id="KW-0464">Manganese</keyword>
<evidence type="ECO:0000256" key="3">
    <source>
        <dbReference type="ARBA" id="ARBA00004922"/>
    </source>
</evidence>
<dbReference type="UniPathway" id="UPA00378"/>
<evidence type="ECO:0000256" key="7">
    <source>
        <dbReference type="ARBA" id="ARBA00022692"/>
    </source>
</evidence>
<feature type="glycosylation site" description="N-linked (GlcNAc...) asparagine" evidence="18">
    <location>
        <position position="297"/>
    </location>
</feature>